<protein>
    <submittedName>
        <fullName evidence="1">Uncharacterized protein</fullName>
    </submittedName>
</protein>
<accession>A0A0E9R5E8</accession>
<reference evidence="1" key="2">
    <citation type="journal article" date="2015" name="Fish Shellfish Immunol.">
        <title>Early steps in the European eel (Anguilla anguilla)-Vibrio vulnificus interaction in the gills: Role of the RtxA13 toxin.</title>
        <authorList>
            <person name="Callol A."/>
            <person name="Pajuelo D."/>
            <person name="Ebbesson L."/>
            <person name="Teles M."/>
            <person name="MacKenzie S."/>
            <person name="Amaro C."/>
        </authorList>
    </citation>
    <scope>NUCLEOTIDE SEQUENCE</scope>
</reference>
<proteinExistence type="predicted"/>
<name>A0A0E9R5E8_ANGAN</name>
<sequence length="33" mass="3723">MVSAVKWCCQPPSNFQLLPGNPYNRCLSNLTQL</sequence>
<dbReference type="AlphaFoldDB" id="A0A0E9R5E8"/>
<evidence type="ECO:0000313" key="1">
    <source>
        <dbReference type="EMBL" id="JAH23992.1"/>
    </source>
</evidence>
<organism evidence="1">
    <name type="scientific">Anguilla anguilla</name>
    <name type="common">European freshwater eel</name>
    <name type="synonym">Muraena anguilla</name>
    <dbReference type="NCBI Taxonomy" id="7936"/>
    <lineage>
        <taxon>Eukaryota</taxon>
        <taxon>Metazoa</taxon>
        <taxon>Chordata</taxon>
        <taxon>Craniata</taxon>
        <taxon>Vertebrata</taxon>
        <taxon>Euteleostomi</taxon>
        <taxon>Actinopterygii</taxon>
        <taxon>Neopterygii</taxon>
        <taxon>Teleostei</taxon>
        <taxon>Anguilliformes</taxon>
        <taxon>Anguillidae</taxon>
        <taxon>Anguilla</taxon>
    </lineage>
</organism>
<reference evidence="1" key="1">
    <citation type="submission" date="2014-11" db="EMBL/GenBank/DDBJ databases">
        <authorList>
            <person name="Amaro Gonzalez C."/>
        </authorList>
    </citation>
    <scope>NUCLEOTIDE SEQUENCE</scope>
</reference>
<dbReference type="EMBL" id="GBXM01084585">
    <property type="protein sequence ID" value="JAH23992.1"/>
    <property type="molecule type" value="Transcribed_RNA"/>
</dbReference>